<evidence type="ECO:0000256" key="1">
    <source>
        <dbReference type="SAM" id="MobiDB-lite"/>
    </source>
</evidence>
<comment type="caution">
    <text evidence="2">The sequence shown here is derived from an EMBL/GenBank/DDBJ whole genome shotgun (WGS) entry which is preliminary data.</text>
</comment>
<gene>
    <name evidence="2" type="ORF">GKQ77_28780</name>
</gene>
<sequence length="166" mass="17045">GLAPGPNPRAYVPNPFTAVDPLGLAPDCETAARDAARRRADEEQARPGASKKTRPTSAAGLSVPGHETPFTGASVKGGGNHDLHPDIQAAYDDVPLDIRQRMGGQHGRCGEAEALSDAMKAGVNPRGGVMAAVNVRAEGNAAHGTPKPPCESCADVLGRLNIRAVS</sequence>
<evidence type="ECO:0000313" key="3">
    <source>
        <dbReference type="Proteomes" id="UP001197114"/>
    </source>
</evidence>
<feature type="region of interest" description="Disordered" evidence="1">
    <location>
        <begin position="1"/>
        <end position="86"/>
    </location>
</feature>
<name>A0ABS6YVP4_9ACTN</name>
<dbReference type="Pfam" id="PF14431">
    <property type="entry name" value="YwqJ-deaminase"/>
    <property type="match status" value="1"/>
</dbReference>
<evidence type="ECO:0008006" key="4">
    <source>
        <dbReference type="Google" id="ProtNLM"/>
    </source>
</evidence>
<keyword evidence="3" id="KW-1185">Reference proteome</keyword>
<evidence type="ECO:0000313" key="2">
    <source>
        <dbReference type="EMBL" id="MBW5425507.1"/>
    </source>
</evidence>
<feature type="compositionally biased region" description="Basic and acidic residues" evidence="1">
    <location>
        <begin position="30"/>
        <end position="45"/>
    </location>
</feature>
<accession>A0ABS6YVP4</accession>
<dbReference type="RefSeq" id="WP_219691990.1">
    <property type="nucleotide sequence ID" value="NZ_WMBF01000532.1"/>
</dbReference>
<reference evidence="2 3" key="1">
    <citation type="submission" date="2019-11" db="EMBL/GenBank/DDBJ databases">
        <authorList>
            <person name="Ay H."/>
        </authorList>
    </citation>
    <scope>NUCLEOTIDE SEQUENCE [LARGE SCALE GENOMIC DNA]</scope>
    <source>
        <strain evidence="2 3">BG9H</strain>
    </source>
</reference>
<dbReference type="EMBL" id="WMBF01000532">
    <property type="protein sequence ID" value="MBW5425507.1"/>
    <property type="molecule type" value="Genomic_DNA"/>
</dbReference>
<protein>
    <recommendedName>
        <fullName evidence="4">YwqJ-like deaminase</fullName>
    </recommendedName>
</protein>
<dbReference type="Proteomes" id="UP001197114">
    <property type="component" value="Unassembled WGS sequence"/>
</dbReference>
<dbReference type="InterPro" id="IPR025968">
    <property type="entry name" value="YwqJ_deaminase"/>
</dbReference>
<proteinExistence type="predicted"/>
<organism evidence="2 3">
    <name type="scientific">Streptomyces anatolicus</name>
    <dbReference type="NCBI Taxonomy" id="2675858"/>
    <lineage>
        <taxon>Bacteria</taxon>
        <taxon>Bacillati</taxon>
        <taxon>Actinomycetota</taxon>
        <taxon>Actinomycetes</taxon>
        <taxon>Kitasatosporales</taxon>
        <taxon>Streptomycetaceae</taxon>
        <taxon>Streptomyces</taxon>
    </lineage>
</organism>
<feature type="non-terminal residue" evidence="2">
    <location>
        <position position="1"/>
    </location>
</feature>